<evidence type="ECO:0000256" key="4">
    <source>
        <dbReference type="ARBA" id="ARBA00023235"/>
    </source>
</evidence>
<dbReference type="InterPro" id="IPR046357">
    <property type="entry name" value="PPIase_dom_sf"/>
</dbReference>
<evidence type="ECO:0000313" key="6">
    <source>
        <dbReference type="EMBL" id="CAB4678805.1"/>
    </source>
</evidence>
<evidence type="ECO:0000256" key="3">
    <source>
        <dbReference type="ARBA" id="ARBA00023110"/>
    </source>
</evidence>
<dbReference type="SUPFAM" id="SSF54534">
    <property type="entry name" value="FKBP-like"/>
    <property type="match status" value="2"/>
</dbReference>
<dbReference type="EMBL" id="CAEZXK010000002">
    <property type="protein sequence ID" value="CAB4678805.1"/>
    <property type="molecule type" value="Genomic_DNA"/>
</dbReference>
<dbReference type="AlphaFoldDB" id="A0A6J6N1R7"/>
<dbReference type="InterPro" id="IPR001179">
    <property type="entry name" value="PPIase_FKBP_dom"/>
</dbReference>
<keyword evidence="3" id="KW-0697">Rotamase</keyword>
<dbReference type="Pfam" id="PF00254">
    <property type="entry name" value="FKBP_C"/>
    <property type="match status" value="2"/>
</dbReference>
<gene>
    <name evidence="6" type="ORF">UFOPK2370_00105</name>
</gene>
<dbReference type="GO" id="GO:0003755">
    <property type="term" value="F:peptidyl-prolyl cis-trans isomerase activity"/>
    <property type="evidence" value="ECO:0007669"/>
    <property type="project" value="UniProtKB-KW"/>
</dbReference>
<reference evidence="6" key="1">
    <citation type="submission" date="2020-05" db="EMBL/GenBank/DDBJ databases">
        <authorList>
            <person name="Chiriac C."/>
            <person name="Salcher M."/>
            <person name="Ghai R."/>
            <person name="Kavagutti S V."/>
        </authorList>
    </citation>
    <scope>NUCLEOTIDE SEQUENCE</scope>
</reference>
<keyword evidence="4" id="KW-0413">Isomerase</keyword>
<evidence type="ECO:0000256" key="1">
    <source>
        <dbReference type="ARBA" id="ARBA00000971"/>
    </source>
</evidence>
<feature type="domain" description="PPIase FKBP-type" evidence="5">
    <location>
        <begin position="56"/>
        <end position="178"/>
    </location>
</feature>
<dbReference type="PANTHER" id="PTHR43811:SF19">
    <property type="entry name" value="39 KDA FK506-BINDING NUCLEAR PROTEIN"/>
    <property type="match status" value="1"/>
</dbReference>
<protein>
    <recommendedName>
        <fullName evidence="2">peptidylprolyl isomerase</fullName>
        <ecNumber evidence="2">5.2.1.8</ecNumber>
    </recommendedName>
</protein>
<dbReference type="PANTHER" id="PTHR43811">
    <property type="entry name" value="FKBP-TYPE PEPTIDYL-PROLYL CIS-TRANS ISOMERASE FKPA"/>
    <property type="match status" value="1"/>
</dbReference>
<dbReference type="PROSITE" id="PS50059">
    <property type="entry name" value="FKBP_PPIASE"/>
    <property type="match status" value="2"/>
</dbReference>
<dbReference type="PROSITE" id="PS51257">
    <property type="entry name" value="PROKAR_LIPOPROTEIN"/>
    <property type="match status" value="1"/>
</dbReference>
<comment type="catalytic activity">
    <reaction evidence="1">
        <text>[protein]-peptidylproline (omega=180) = [protein]-peptidylproline (omega=0)</text>
        <dbReference type="Rhea" id="RHEA:16237"/>
        <dbReference type="Rhea" id="RHEA-COMP:10747"/>
        <dbReference type="Rhea" id="RHEA-COMP:10748"/>
        <dbReference type="ChEBI" id="CHEBI:83833"/>
        <dbReference type="ChEBI" id="CHEBI:83834"/>
        <dbReference type="EC" id="5.2.1.8"/>
    </reaction>
</comment>
<dbReference type="Gene3D" id="3.10.50.40">
    <property type="match status" value="2"/>
</dbReference>
<accession>A0A6J6N1R7</accession>
<evidence type="ECO:0000259" key="5">
    <source>
        <dbReference type="PROSITE" id="PS50059"/>
    </source>
</evidence>
<dbReference type="EC" id="5.2.1.8" evidence="2"/>
<feature type="domain" description="PPIase FKBP-type" evidence="5">
    <location>
        <begin position="233"/>
        <end position="321"/>
    </location>
</feature>
<name>A0A6J6N1R7_9ZZZZ</name>
<sequence>MRKLITAALLVITATISGCAASPSGLAADYASLPEVCEKFTNGDAVNTINATGAFGTRPTVTFTSPLSANEIETKILIEGNGPAFKGGAQVKFEYIAFNAGNGNEFASSKYDGSDAVVQFFNTGQKLDFCHALSGVKEGSRAAILIPAQMAHDAQGDPSSGISAADNLIFVIDLQRVYLPKAIGDAQPAQNGMPTVVLAPSGQPGVQIPKSQAPAELKIVDLIKGRGETVEIGDKVTLHYSGFLWSTGSQFDSSWNAGAPVQWELTETGFIKGFVEALNGAVVGSQVLAVIPPGDGYGDQASETIPANSTLVFVIDILGVDKAAKN</sequence>
<evidence type="ECO:0000256" key="2">
    <source>
        <dbReference type="ARBA" id="ARBA00013194"/>
    </source>
</evidence>
<organism evidence="6">
    <name type="scientific">freshwater metagenome</name>
    <dbReference type="NCBI Taxonomy" id="449393"/>
    <lineage>
        <taxon>unclassified sequences</taxon>
        <taxon>metagenomes</taxon>
        <taxon>ecological metagenomes</taxon>
    </lineage>
</organism>
<proteinExistence type="predicted"/>